<dbReference type="Gene3D" id="4.10.640.10">
    <property type="entry name" value="Ribosomal protein S18"/>
    <property type="match status" value="1"/>
</dbReference>
<dbReference type="InterPro" id="IPR036870">
    <property type="entry name" value="Ribosomal_bS18_sf"/>
</dbReference>
<dbReference type="PANTHER" id="PTHR13479">
    <property type="entry name" value="30S RIBOSOMAL PROTEIN S18"/>
    <property type="match status" value="1"/>
</dbReference>
<evidence type="ECO:0000313" key="6">
    <source>
        <dbReference type="EMBL" id="KAK4539684.1"/>
    </source>
</evidence>
<dbReference type="EMBL" id="JAVFHQ010000086">
    <property type="protein sequence ID" value="KAK4539684.1"/>
    <property type="molecule type" value="Genomic_DNA"/>
</dbReference>
<dbReference type="GO" id="GO:0032543">
    <property type="term" value="P:mitochondrial translation"/>
    <property type="evidence" value="ECO:0007669"/>
    <property type="project" value="TreeGrafter"/>
</dbReference>
<reference evidence="6 7" key="1">
    <citation type="submission" date="2021-11" db="EMBL/GenBank/DDBJ databases">
        <title>Black yeast isolated from Biological Soil Crust.</title>
        <authorList>
            <person name="Kurbessoian T."/>
        </authorList>
    </citation>
    <scope>NUCLEOTIDE SEQUENCE [LARGE SCALE GENOMIC DNA]</scope>
    <source>
        <strain evidence="6 7">CCFEE 5522</strain>
    </source>
</reference>
<dbReference type="AlphaFoldDB" id="A0AAV9J462"/>
<feature type="compositionally biased region" description="Basic residues" evidence="5">
    <location>
        <begin position="150"/>
        <end position="159"/>
    </location>
</feature>
<evidence type="ECO:0000256" key="2">
    <source>
        <dbReference type="ARBA" id="ARBA00022980"/>
    </source>
</evidence>
<evidence type="ECO:0000256" key="4">
    <source>
        <dbReference type="ARBA" id="ARBA00035264"/>
    </source>
</evidence>
<keyword evidence="3" id="KW-0687">Ribonucleoprotein</keyword>
<evidence type="ECO:0000256" key="3">
    <source>
        <dbReference type="ARBA" id="ARBA00023274"/>
    </source>
</evidence>
<dbReference type="Pfam" id="PF01084">
    <property type="entry name" value="Ribosomal_S18"/>
    <property type="match status" value="1"/>
</dbReference>
<dbReference type="InterPro" id="IPR001648">
    <property type="entry name" value="Ribosomal_bS18"/>
</dbReference>
<dbReference type="GO" id="GO:0005763">
    <property type="term" value="C:mitochondrial small ribosomal subunit"/>
    <property type="evidence" value="ECO:0007669"/>
    <property type="project" value="TreeGrafter"/>
</dbReference>
<dbReference type="PANTHER" id="PTHR13479:SF40">
    <property type="entry name" value="SMALL RIBOSOMAL SUBUNIT PROTEIN BS18M"/>
    <property type="match status" value="1"/>
</dbReference>
<evidence type="ECO:0000256" key="1">
    <source>
        <dbReference type="ARBA" id="ARBA00005589"/>
    </source>
</evidence>
<feature type="region of interest" description="Disordered" evidence="5">
    <location>
        <begin position="49"/>
        <end position="87"/>
    </location>
</feature>
<feature type="region of interest" description="Disordered" evidence="5">
    <location>
        <begin position="147"/>
        <end position="171"/>
    </location>
</feature>
<dbReference type="Proteomes" id="UP001324427">
    <property type="component" value="Unassembled WGS sequence"/>
</dbReference>
<protein>
    <recommendedName>
        <fullName evidence="4">Small ribosomal subunit protein bS18m</fullName>
    </recommendedName>
</protein>
<comment type="similarity">
    <text evidence="1">Belongs to the bacterial ribosomal protein bS18 family.</text>
</comment>
<comment type="caution">
    <text evidence="6">The sequence shown here is derived from an EMBL/GenBank/DDBJ whole genome shotgun (WGS) entry which is preliminary data.</text>
</comment>
<keyword evidence="2" id="KW-0689">Ribosomal protein</keyword>
<evidence type="ECO:0000256" key="5">
    <source>
        <dbReference type="SAM" id="MobiDB-lite"/>
    </source>
</evidence>
<proteinExistence type="inferred from homology"/>
<dbReference type="SUPFAM" id="SSF46911">
    <property type="entry name" value="Ribosomal protein S18"/>
    <property type="match status" value="1"/>
</dbReference>
<keyword evidence="7" id="KW-1185">Reference proteome</keyword>
<organism evidence="6 7">
    <name type="scientific">Oleoguttula mirabilis</name>
    <dbReference type="NCBI Taxonomy" id="1507867"/>
    <lineage>
        <taxon>Eukaryota</taxon>
        <taxon>Fungi</taxon>
        <taxon>Dikarya</taxon>
        <taxon>Ascomycota</taxon>
        <taxon>Pezizomycotina</taxon>
        <taxon>Dothideomycetes</taxon>
        <taxon>Dothideomycetidae</taxon>
        <taxon>Mycosphaerellales</taxon>
        <taxon>Teratosphaeriaceae</taxon>
        <taxon>Oleoguttula</taxon>
    </lineage>
</organism>
<accession>A0AAV9J462</accession>
<evidence type="ECO:0000313" key="7">
    <source>
        <dbReference type="Proteomes" id="UP001324427"/>
    </source>
</evidence>
<feature type="compositionally biased region" description="Polar residues" evidence="5">
    <location>
        <begin position="49"/>
        <end position="60"/>
    </location>
</feature>
<dbReference type="GO" id="GO:0070181">
    <property type="term" value="F:small ribosomal subunit rRNA binding"/>
    <property type="evidence" value="ECO:0007669"/>
    <property type="project" value="TreeGrafter"/>
</dbReference>
<name>A0AAV9J462_9PEZI</name>
<dbReference type="FunFam" id="4.10.640.10:FF:000013">
    <property type="entry name" value="37S ribosomal protein S18"/>
    <property type="match status" value="1"/>
</dbReference>
<sequence>MSLEHSFRRLAIQSKSVCHQCRRTLATSAHQQQQQSATGAFHELLQASRNQPTTQRTPTAHPSRPSDPFSATTPPPSPPTTRNPDTGYRIAADSVIESTAARRAAQTSASIAETLRGYSRKDLELQITRRWRVGDVYSPHDLSGVEMSKWKKQRRKPRPRHGDRDVMDQLGMNPMDHYRNFSIMGEYVTEMGRIRGSVDTALRPVNQRRMAKAVRRAIGIGLMPSVYRHPELLREEMEARNRRYGN</sequence>
<gene>
    <name evidence="6" type="ORF">LTR36_010447</name>
</gene>
<dbReference type="GO" id="GO:0003735">
    <property type="term" value="F:structural constituent of ribosome"/>
    <property type="evidence" value="ECO:0007669"/>
    <property type="project" value="InterPro"/>
</dbReference>